<feature type="compositionally biased region" description="Basic residues" evidence="1">
    <location>
        <begin position="46"/>
        <end position="56"/>
    </location>
</feature>
<reference evidence="2 3" key="1">
    <citation type="submission" date="2021-06" db="EMBL/GenBank/DDBJ databases">
        <title>Caerostris darwini draft genome.</title>
        <authorList>
            <person name="Kono N."/>
            <person name="Arakawa K."/>
        </authorList>
    </citation>
    <scope>NUCLEOTIDE SEQUENCE [LARGE SCALE GENOMIC DNA]</scope>
</reference>
<sequence>MNPTFVRRKDEDRDWCGDDVVDTMNKSLCEGMSHFGARKRNTHKYGTHFNHTKRYNPKMEKGRVGSPSPDAGSLHFCNTKKDGCSRLWLFAPMKIVMSRHSSSLPTHSWAGTSLPRF</sequence>
<protein>
    <submittedName>
        <fullName evidence="2">Uncharacterized protein</fullName>
    </submittedName>
</protein>
<dbReference type="AlphaFoldDB" id="A0AAV4VG28"/>
<evidence type="ECO:0000256" key="1">
    <source>
        <dbReference type="SAM" id="MobiDB-lite"/>
    </source>
</evidence>
<evidence type="ECO:0000313" key="3">
    <source>
        <dbReference type="Proteomes" id="UP001054837"/>
    </source>
</evidence>
<proteinExistence type="predicted"/>
<name>A0AAV4VG28_9ARAC</name>
<gene>
    <name evidence="2" type="ORF">CDAR_398511</name>
</gene>
<organism evidence="2 3">
    <name type="scientific">Caerostris darwini</name>
    <dbReference type="NCBI Taxonomy" id="1538125"/>
    <lineage>
        <taxon>Eukaryota</taxon>
        <taxon>Metazoa</taxon>
        <taxon>Ecdysozoa</taxon>
        <taxon>Arthropoda</taxon>
        <taxon>Chelicerata</taxon>
        <taxon>Arachnida</taxon>
        <taxon>Araneae</taxon>
        <taxon>Araneomorphae</taxon>
        <taxon>Entelegynae</taxon>
        <taxon>Araneoidea</taxon>
        <taxon>Araneidae</taxon>
        <taxon>Caerostris</taxon>
    </lineage>
</organism>
<feature type="region of interest" description="Disordered" evidence="1">
    <location>
        <begin position="46"/>
        <end position="70"/>
    </location>
</feature>
<evidence type="ECO:0000313" key="2">
    <source>
        <dbReference type="EMBL" id="GIY68508.1"/>
    </source>
</evidence>
<accession>A0AAV4VG28</accession>
<dbReference type="EMBL" id="BPLQ01012875">
    <property type="protein sequence ID" value="GIY68508.1"/>
    <property type="molecule type" value="Genomic_DNA"/>
</dbReference>
<keyword evidence="3" id="KW-1185">Reference proteome</keyword>
<comment type="caution">
    <text evidence="2">The sequence shown here is derived from an EMBL/GenBank/DDBJ whole genome shotgun (WGS) entry which is preliminary data.</text>
</comment>
<dbReference type="Proteomes" id="UP001054837">
    <property type="component" value="Unassembled WGS sequence"/>
</dbReference>